<keyword evidence="3" id="KW-1185">Reference proteome</keyword>
<sequence length="139" mass="14542">MSRFESDIAKNDAEGFNARRLSARIAVSLVLAIAAYIGLLIGGNLVLGPAASDNNALILPGKETQPLQLTAREAVRGILATDRKVAPKQTLHDLGPVPLPVPPHLEFAMWSPPAALPPIDTALRPAALPGNQPRAPPAA</sequence>
<dbReference type="RefSeq" id="WP_052451481.1">
    <property type="nucleotide sequence ID" value="NZ_CP006877.1"/>
</dbReference>
<accession>A0A0B4WYN8</accession>
<keyword evidence="1" id="KW-0812">Transmembrane</keyword>
<dbReference type="EMBL" id="CP006877">
    <property type="protein sequence ID" value="AJD40051.1"/>
    <property type="molecule type" value="Genomic_DNA"/>
</dbReference>
<feature type="transmembrane region" description="Helical" evidence="1">
    <location>
        <begin position="21"/>
        <end position="47"/>
    </location>
</feature>
<dbReference type="HOGENOM" id="CLU_1843509_0_0_5"/>
<proteinExistence type="predicted"/>
<organism evidence="2 3">
    <name type="scientific">Rhizobium gallicum bv. gallicum R602sp</name>
    <dbReference type="NCBI Taxonomy" id="1041138"/>
    <lineage>
        <taxon>Bacteria</taxon>
        <taxon>Pseudomonadati</taxon>
        <taxon>Pseudomonadota</taxon>
        <taxon>Alphaproteobacteria</taxon>
        <taxon>Hyphomicrobiales</taxon>
        <taxon>Rhizobiaceae</taxon>
        <taxon>Rhizobium/Agrobacterium group</taxon>
        <taxon>Rhizobium</taxon>
    </lineage>
</organism>
<keyword evidence="1" id="KW-1133">Transmembrane helix</keyword>
<reference evidence="2 3" key="1">
    <citation type="submission" date="2013-11" db="EMBL/GenBank/DDBJ databases">
        <title>Complete genome sequence of Rhizobium gallicum bv. gallicum R602.</title>
        <authorList>
            <person name="Bustos P."/>
            <person name="Santamaria R.I."/>
            <person name="Lozano L."/>
            <person name="Acosta J.L."/>
            <person name="Ormeno-Orrillo E."/>
            <person name="Rogel M.A."/>
            <person name="Romero D."/>
            <person name="Cevallos M.A."/>
            <person name="Martinez-Romero E."/>
            <person name="Gonzalez V."/>
        </authorList>
    </citation>
    <scope>NUCLEOTIDE SEQUENCE [LARGE SCALE GENOMIC DNA]</scope>
    <source>
        <strain evidence="2 3">R602</strain>
    </source>
</reference>
<dbReference type="AlphaFoldDB" id="A0A0B4WYN8"/>
<dbReference type="Proteomes" id="UP000031368">
    <property type="component" value="Chromosome"/>
</dbReference>
<evidence type="ECO:0000313" key="2">
    <source>
        <dbReference type="EMBL" id="AJD40051.1"/>
    </source>
</evidence>
<dbReference type="KEGG" id="rga:RGR602_CH00688"/>
<keyword evidence="1" id="KW-0472">Membrane</keyword>
<protein>
    <submittedName>
        <fullName evidence="2">Uncharacterized protein</fullName>
    </submittedName>
</protein>
<evidence type="ECO:0000256" key="1">
    <source>
        <dbReference type="SAM" id="Phobius"/>
    </source>
</evidence>
<name>A0A0B4WYN8_9HYPH</name>
<gene>
    <name evidence="2" type="ORF">RGR602_CH00688</name>
</gene>
<evidence type="ECO:0000313" key="3">
    <source>
        <dbReference type="Proteomes" id="UP000031368"/>
    </source>
</evidence>